<accession>A0A836EER5</accession>
<dbReference type="GO" id="GO:0006334">
    <property type="term" value="P:nucleosome assembly"/>
    <property type="evidence" value="ECO:0007669"/>
    <property type="project" value="InterPro"/>
</dbReference>
<feature type="non-terminal residue" evidence="4">
    <location>
        <position position="184"/>
    </location>
</feature>
<dbReference type="Gene3D" id="1.20.5.1500">
    <property type="match status" value="1"/>
</dbReference>
<feature type="non-terminal residue" evidence="4">
    <location>
        <position position="1"/>
    </location>
</feature>
<reference evidence="4" key="1">
    <citation type="submission" date="2020-02" db="EMBL/GenBank/DDBJ databases">
        <title>Relaxed selection underlies rapid genomic changes in the transitions from sociality to social parasitism in ants.</title>
        <authorList>
            <person name="Bi X."/>
        </authorList>
    </citation>
    <scope>NUCLEOTIDE SEQUENCE</scope>
    <source>
        <strain evidence="4">BGI-DK2013a</strain>
        <tissue evidence="4">Whole body</tissue>
    </source>
</reference>
<feature type="chain" id="PRO_5032459472" evidence="3">
    <location>
        <begin position="19"/>
        <end position="184"/>
    </location>
</feature>
<evidence type="ECO:0000256" key="1">
    <source>
        <dbReference type="ARBA" id="ARBA00009947"/>
    </source>
</evidence>
<evidence type="ECO:0000313" key="4">
    <source>
        <dbReference type="EMBL" id="KAG5311668.1"/>
    </source>
</evidence>
<comment type="caution">
    <text evidence="4">The sequence shown here is derived from an EMBL/GenBank/DDBJ whole genome shotgun (WGS) entry which is preliminary data.</text>
</comment>
<dbReference type="Pfam" id="PF00956">
    <property type="entry name" value="NAP"/>
    <property type="match status" value="1"/>
</dbReference>
<organism evidence="4 5">
    <name type="scientific">Acromyrmex insinuator</name>
    <dbReference type="NCBI Taxonomy" id="230686"/>
    <lineage>
        <taxon>Eukaryota</taxon>
        <taxon>Metazoa</taxon>
        <taxon>Ecdysozoa</taxon>
        <taxon>Arthropoda</taxon>
        <taxon>Hexapoda</taxon>
        <taxon>Insecta</taxon>
        <taxon>Pterygota</taxon>
        <taxon>Neoptera</taxon>
        <taxon>Endopterygota</taxon>
        <taxon>Hymenoptera</taxon>
        <taxon>Apocrita</taxon>
        <taxon>Aculeata</taxon>
        <taxon>Formicoidea</taxon>
        <taxon>Formicidae</taxon>
        <taxon>Myrmicinae</taxon>
        <taxon>Acromyrmex</taxon>
    </lineage>
</organism>
<gene>
    <name evidence="4" type="primary">Set_1</name>
    <name evidence="4" type="ORF">G6Z75_0003943</name>
</gene>
<dbReference type="GO" id="GO:0005634">
    <property type="term" value="C:nucleus"/>
    <property type="evidence" value="ECO:0007669"/>
    <property type="project" value="InterPro"/>
</dbReference>
<evidence type="ECO:0000256" key="2">
    <source>
        <dbReference type="RuleBase" id="RU003876"/>
    </source>
</evidence>
<dbReference type="SUPFAM" id="SSF143113">
    <property type="entry name" value="NAP-like"/>
    <property type="match status" value="1"/>
</dbReference>
<evidence type="ECO:0000256" key="3">
    <source>
        <dbReference type="SAM" id="SignalP"/>
    </source>
</evidence>
<feature type="signal peptide" evidence="3">
    <location>
        <begin position="1"/>
        <end position="18"/>
    </location>
</feature>
<evidence type="ECO:0000313" key="5">
    <source>
        <dbReference type="Proteomes" id="UP000667349"/>
    </source>
</evidence>
<comment type="similarity">
    <text evidence="1 2">Belongs to the nucleosome assembly protein (NAP) family.</text>
</comment>
<sequence length="184" mass="21932">MQLLRLLIFLLFLTRRHHVRHMGNKQNRVRRGGESACLITSSSNKKIKEEDSGSSEGDARDYDVKIQKASDEILEVEKKYNKLRKPYFQKRNIKRLPNFWITAFVNNKEIAEILKKDEEDALRFLNKSEVEEIEDIKSGYRINFYFDENPYFENDVLIKKFYLGSSVSQTTSIRWKEDAEFFIY</sequence>
<keyword evidence="5" id="KW-1185">Reference proteome</keyword>
<keyword evidence="3" id="KW-0732">Signal</keyword>
<name>A0A836EER5_9HYME</name>
<proteinExistence type="inferred from homology"/>
<dbReference type="InterPro" id="IPR002164">
    <property type="entry name" value="NAP_family"/>
</dbReference>
<dbReference type="Gene3D" id="3.30.1120.90">
    <property type="entry name" value="Nucleosome assembly protein"/>
    <property type="match status" value="1"/>
</dbReference>
<dbReference type="AlphaFoldDB" id="A0A836EER5"/>
<protein>
    <submittedName>
        <fullName evidence="4">SET protein</fullName>
    </submittedName>
</protein>
<dbReference type="InterPro" id="IPR037231">
    <property type="entry name" value="NAP-like_sf"/>
</dbReference>
<dbReference type="EMBL" id="JAANHZ010000349">
    <property type="protein sequence ID" value="KAG5311668.1"/>
    <property type="molecule type" value="Genomic_DNA"/>
</dbReference>
<dbReference type="PANTHER" id="PTHR11875">
    <property type="entry name" value="TESTIS-SPECIFIC Y-ENCODED PROTEIN"/>
    <property type="match status" value="1"/>
</dbReference>
<dbReference type="Proteomes" id="UP000667349">
    <property type="component" value="Unassembled WGS sequence"/>
</dbReference>